<dbReference type="PROSITE" id="PS51762">
    <property type="entry name" value="GH16_2"/>
    <property type="match status" value="1"/>
</dbReference>
<dbReference type="InterPro" id="IPR000757">
    <property type="entry name" value="Beta-glucanase-like"/>
</dbReference>
<evidence type="ECO:0000313" key="3">
    <source>
        <dbReference type="EMBL" id="KAF5313916.1"/>
    </source>
</evidence>
<dbReference type="InterPro" id="IPR050546">
    <property type="entry name" value="Glycosyl_Hydrlase_16"/>
</dbReference>
<dbReference type="InterPro" id="IPR013320">
    <property type="entry name" value="ConA-like_dom_sf"/>
</dbReference>
<proteinExistence type="predicted"/>
<feature type="signal peptide" evidence="1">
    <location>
        <begin position="1"/>
        <end position="16"/>
    </location>
</feature>
<feature type="domain" description="GH16" evidence="2">
    <location>
        <begin position="41"/>
        <end position="290"/>
    </location>
</feature>
<accession>A0A8H5EVK8</accession>
<dbReference type="Gene3D" id="2.60.120.200">
    <property type="match status" value="1"/>
</dbReference>
<dbReference type="Pfam" id="PF26113">
    <property type="entry name" value="GH16_XgeA"/>
    <property type="match status" value="1"/>
</dbReference>
<feature type="chain" id="PRO_5034834580" description="GH16 domain-containing protein" evidence="1">
    <location>
        <begin position="17"/>
        <end position="323"/>
    </location>
</feature>
<organism evidence="3 4">
    <name type="scientific">Psilocybe cf. subviscida</name>
    <dbReference type="NCBI Taxonomy" id="2480587"/>
    <lineage>
        <taxon>Eukaryota</taxon>
        <taxon>Fungi</taxon>
        <taxon>Dikarya</taxon>
        <taxon>Basidiomycota</taxon>
        <taxon>Agaricomycotina</taxon>
        <taxon>Agaricomycetes</taxon>
        <taxon>Agaricomycetidae</taxon>
        <taxon>Agaricales</taxon>
        <taxon>Agaricineae</taxon>
        <taxon>Strophariaceae</taxon>
        <taxon>Psilocybe</taxon>
    </lineage>
</organism>
<reference evidence="3 4" key="1">
    <citation type="journal article" date="2020" name="ISME J.">
        <title>Uncovering the hidden diversity of litter-decomposition mechanisms in mushroom-forming fungi.</title>
        <authorList>
            <person name="Floudas D."/>
            <person name="Bentzer J."/>
            <person name="Ahren D."/>
            <person name="Johansson T."/>
            <person name="Persson P."/>
            <person name="Tunlid A."/>
        </authorList>
    </citation>
    <scope>NUCLEOTIDE SEQUENCE [LARGE SCALE GENOMIC DNA]</scope>
    <source>
        <strain evidence="3 4">CBS 101986</strain>
    </source>
</reference>
<sequence>MKPIAALLAFPVLALATFTYPGGGLYYISEDIVGSAFYTHFNWEAISDPTHGRVNYVDQATSIRRGLTRASFNSFRLGADSRTVLNATGPGRDSVRIISKKAYTNHLAIFDVRHMPQGCGTWPAIWETQGANWPEGGEVDIVEGVNDVGPNAATLHTTEGCTMPATRRMTGTAGQNDCNWLTNFNTGCTVKMDSSLSYGPSFNENGGGWYAMERTPEYISVWFWPRNSITVPIEVRTNTIFPVSTKNWGIPVAFFPNTSCDITKFFGPNNIIINLTFCGDWAGNVYSQTSCPSTCVDYVNNNPGAFKGAYFDFASIRVYEPRN</sequence>
<dbReference type="SUPFAM" id="SSF49899">
    <property type="entry name" value="Concanavalin A-like lectins/glucanases"/>
    <property type="match status" value="1"/>
</dbReference>
<dbReference type="GO" id="GO:0009251">
    <property type="term" value="P:glucan catabolic process"/>
    <property type="evidence" value="ECO:0007669"/>
    <property type="project" value="TreeGrafter"/>
</dbReference>
<dbReference type="PANTHER" id="PTHR10963">
    <property type="entry name" value="GLYCOSYL HYDROLASE-RELATED"/>
    <property type="match status" value="1"/>
</dbReference>
<dbReference type="Proteomes" id="UP000567179">
    <property type="component" value="Unassembled WGS sequence"/>
</dbReference>
<evidence type="ECO:0000256" key="1">
    <source>
        <dbReference type="SAM" id="SignalP"/>
    </source>
</evidence>
<dbReference type="PANTHER" id="PTHR10963:SF24">
    <property type="entry name" value="GLYCOSIDASE C21B10.07-RELATED"/>
    <property type="match status" value="1"/>
</dbReference>
<comment type="caution">
    <text evidence="3">The sequence shown here is derived from an EMBL/GenBank/DDBJ whole genome shotgun (WGS) entry which is preliminary data.</text>
</comment>
<keyword evidence="4" id="KW-1185">Reference proteome</keyword>
<dbReference type="AlphaFoldDB" id="A0A8H5EVK8"/>
<dbReference type="OrthoDB" id="192832at2759"/>
<name>A0A8H5EVK8_9AGAR</name>
<dbReference type="GO" id="GO:0004553">
    <property type="term" value="F:hydrolase activity, hydrolyzing O-glycosyl compounds"/>
    <property type="evidence" value="ECO:0007669"/>
    <property type="project" value="InterPro"/>
</dbReference>
<keyword evidence="1" id="KW-0732">Signal</keyword>
<dbReference type="EMBL" id="JAACJJ010000046">
    <property type="protein sequence ID" value="KAF5313916.1"/>
    <property type="molecule type" value="Genomic_DNA"/>
</dbReference>
<gene>
    <name evidence="3" type="ORF">D9619_013047</name>
</gene>
<dbReference type="CDD" id="cd02181">
    <property type="entry name" value="GH16_fungal_Lam16A_glucanase"/>
    <property type="match status" value="1"/>
</dbReference>
<evidence type="ECO:0000313" key="4">
    <source>
        <dbReference type="Proteomes" id="UP000567179"/>
    </source>
</evidence>
<protein>
    <recommendedName>
        <fullName evidence="2">GH16 domain-containing protein</fullName>
    </recommendedName>
</protein>
<evidence type="ECO:0000259" key="2">
    <source>
        <dbReference type="PROSITE" id="PS51762"/>
    </source>
</evidence>